<comment type="similarity">
    <text evidence="2">Belongs to the IFI6/IFI27 family.</text>
</comment>
<dbReference type="InterPro" id="IPR038213">
    <property type="entry name" value="IFI6/IFI27-like_sf"/>
</dbReference>
<keyword evidence="4" id="KW-1133">Transmembrane helix</keyword>
<evidence type="ECO:0000313" key="8">
    <source>
        <dbReference type="Proteomes" id="UP001323405"/>
    </source>
</evidence>
<evidence type="ECO:0000256" key="3">
    <source>
        <dbReference type="ARBA" id="ARBA00022692"/>
    </source>
</evidence>
<feature type="compositionally biased region" description="Basic and acidic residues" evidence="6">
    <location>
        <begin position="81"/>
        <end position="92"/>
    </location>
</feature>
<keyword evidence="5" id="KW-0472">Membrane</keyword>
<organism evidence="7 8">
    <name type="scientific">Podospora pseudocomata</name>
    <dbReference type="NCBI Taxonomy" id="2093779"/>
    <lineage>
        <taxon>Eukaryota</taxon>
        <taxon>Fungi</taxon>
        <taxon>Dikarya</taxon>
        <taxon>Ascomycota</taxon>
        <taxon>Pezizomycotina</taxon>
        <taxon>Sordariomycetes</taxon>
        <taxon>Sordariomycetidae</taxon>
        <taxon>Sordariales</taxon>
        <taxon>Podosporaceae</taxon>
        <taxon>Podospora</taxon>
    </lineage>
</organism>
<accession>A0ABR0G7A4</accession>
<proteinExistence type="inferred from homology"/>
<protein>
    <submittedName>
        <fullName evidence="7">Uncharacterized protein</fullName>
    </submittedName>
</protein>
<reference evidence="7 8" key="1">
    <citation type="journal article" date="2023" name="bioRxiv">
        <title>High-quality genome assemblies of four members of thePodospora anserinaspecies complex.</title>
        <authorList>
            <person name="Ament-Velasquez S.L."/>
            <person name="Vogan A.A."/>
            <person name="Wallerman O."/>
            <person name="Hartmann F."/>
            <person name="Gautier V."/>
            <person name="Silar P."/>
            <person name="Giraud T."/>
            <person name="Johannesson H."/>
        </authorList>
    </citation>
    <scope>NUCLEOTIDE SEQUENCE [LARGE SCALE GENOMIC DNA]</scope>
    <source>
        <strain evidence="7 8">CBS 415.72m</strain>
    </source>
</reference>
<feature type="compositionally biased region" description="Pro residues" evidence="6">
    <location>
        <begin position="106"/>
        <end position="115"/>
    </location>
</feature>
<dbReference type="EMBL" id="JAFFHA010000008">
    <property type="protein sequence ID" value="KAK4651621.1"/>
    <property type="molecule type" value="Genomic_DNA"/>
</dbReference>
<feature type="region of interest" description="Disordered" evidence="6">
    <location>
        <begin position="81"/>
        <end position="115"/>
    </location>
</feature>
<dbReference type="InterPro" id="IPR009311">
    <property type="entry name" value="IFI6/IFI27-like"/>
</dbReference>
<comment type="subcellular location">
    <subcellularLocation>
        <location evidence="1">Membrane</location>
        <topology evidence="1">Multi-pass membrane protein</topology>
    </subcellularLocation>
</comment>
<evidence type="ECO:0000313" key="7">
    <source>
        <dbReference type="EMBL" id="KAK4651621.1"/>
    </source>
</evidence>
<evidence type="ECO:0000256" key="2">
    <source>
        <dbReference type="ARBA" id="ARBA00007262"/>
    </source>
</evidence>
<evidence type="ECO:0000256" key="4">
    <source>
        <dbReference type="ARBA" id="ARBA00022989"/>
    </source>
</evidence>
<evidence type="ECO:0000256" key="5">
    <source>
        <dbReference type="ARBA" id="ARBA00023136"/>
    </source>
</evidence>
<evidence type="ECO:0000256" key="6">
    <source>
        <dbReference type="SAM" id="MobiDB-lite"/>
    </source>
</evidence>
<dbReference type="Proteomes" id="UP001323405">
    <property type="component" value="Unassembled WGS sequence"/>
</dbReference>
<gene>
    <name evidence="7" type="ORF">QC762_601960</name>
</gene>
<comment type="caution">
    <text evidence="7">The sequence shown here is derived from an EMBL/GenBank/DDBJ whole genome shotgun (WGS) entry which is preliminary data.</text>
</comment>
<dbReference type="Gene3D" id="6.10.110.10">
    <property type="match status" value="1"/>
</dbReference>
<dbReference type="Pfam" id="PF06140">
    <property type="entry name" value="Ifi-6-16"/>
    <property type="match status" value="1"/>
</dbReference>
<dbReference type="GeneID" id="87911799"/>
<dbReference type="RefSeq" id="XP_062740596.1">
    <property type="nucleotide sequence ID" value="XM_062891892.1"/>
</dbReference>
<keyword evidence="8" id="KW-1185">Reference proteome</keyword>
<sequence length="281" mass="30786">MHRGPQPLLCATTDLSLIMSSKPQLFPVFLQFMKASSSHAPSLTSTGDITSINIFYRKTPTFIHLTMAFPNILSCLCGPTSDDHPSHHDEKSPLYPSTTPYTDQPEPQPITPSPSPSPLINDILTLLLTTPLPITPSASQSQIDTTLDLHTTSWSEYLAEKILRALSDLLATATDPESRKSWGEALSQAYDTSITIAEELFNDLVEYVKGHPYEIAATVLLSLVTFGVLVRLAPRVLVLLGFSAEGPAEGSWAAWFQSTYGGYVPKGSLMSYLQRLGMTWE</sequence>
<name>A0ABR0G7A4_9PEZI</name>
<keyword evidence="3" id="KW-0812">Transmembrane</keyword>
<evidence type="ECO:0000256" key="1">
    <source>
        <dbReference type="ARBA" id="ARBA00004141"/>
    </source>
</evidence>